<protein>
    <recommendedName>
        <fullName evidence="8">MFS general substrate transporter</fullName>
    </recommendedName>
</protein>
<feature type="transmembrane region" description="Helical" evidence="5">
    <location>
        <begin position="123"/>
        <end position="144"/>
    </location>
</feature>
<dbReference type="PANTHER" id="PTHR23294">
    <property type="entry name" value="ET TRANSLATION PRODUCT-RELATED"/>
    <property type="match status" value="1"/>
</dbReference>
<feature type="transmembrane region" description="Helical" evidence="5">
    <location>
        <begin position="150"/>
        <end position="170"/>
    </location>
</feature>
<name>A0A1Y1YYI3_9FUNG</name>
<feature type="transmembrane region" description="Helical" evidence="5">
    <location>
        <begin position="86"/>
        <end position="111"/>
    </location>
</feature>
<feature type="non-terminal residue" evidence="6">
    <location>
        <position position="1"/>
    </location>
</feature>
<organism evidence="6 7">
    <name type="scientific">Basidiobolus meristosporus CBS 931.73</name>
    <dbReference type="NCBI Taxonomy" id="1314790"/>
    <lineage>
        <taxon>Eukaryota</taxon>
        <taxon>Fungi</taxon>
        <taxon>Fungi incertae sedis</taxon>
        <taxon>Zoopagomycota</taxon>
        <taxon>Entomophthoromycotina</taxon>
        <taxon>Basidiobolomycetes</taxon>
        <taxon>Basidiobolales</taxon>
        <taxon>Basidiobolaceae</taxon>
        <taxon>Basidiobolus</taxon>
    </lineage>
</organism>
<dbReference type="EMBL" id="MCFE01000051">
    <property type="protein sequence ID" value="ORY02996.1"/>
    <property type="molecule type" value="Genomic_DNA"/>
</dbReference>
<dbReference type="InParanoid" id="A0A1Y1YYI3"/>
<dbReference type="AlphaFoldDB" id="A0A1Y1YYI3"/>
<sequence length="368" mass="41312">PIIQLIIVSSVCCFVVGTYNIYYSLGDNSSISIWANIFLYASFSICSIVSGSVHNLLGPRISTLVGCVPYIIYVCFLWIYRDIDVAILPVIGAVILGAGASLLWTAAGTIAMAYPMESQKGRFFGIFWIMLNLGSLISGFLPFFPIKSNYVTIGFLCLMAFGLCQSYFLVSPRRVIREDGSRVTSKSRFDFKHEIRQIPKALLNKSILLLFPVFFYSNFYYSYRLGHFTHELFSERTVVFNIVSYWASQMLGAFTFGQYLDNPLCTRSKKAKLGLLFIGFFSTATWIGCLLMEFRYPDAATDPDSRLDLLDDSYNSSLVLVLLSGFSDATVQSWCYWMMGAMTNDSMVLSRYAGFYKAMQSGGTAVAW</sequence>
<dbReference type="GO" id="GO:0016020">
    <property type="term" value="C:membrane"/>
    <property type="evidence" value="ECO:0007669"/>
    <property type="project" value="UniProtKB-SubCell"/>
</dbReference>
<dbReference type="PANTHER" id="PTHR23294:SF59">
    <property type="entry name" value="UNC93-LIKE PROTEIN C922.05C"/>
    <property type="match status" value="1"/>
</dbReference>
<feature type="transmembrane region" description="Helical" evidence="5">
    <location>
        <begin position="5"/>
        <end position="25"/>
    </location>
</feature>
<keyword evidence="2 5" id="KW-0812">Transmembrane</keyword>
<dbReference type="OrthoDB" id="196103at2759"/>
<feature type="transmembrane region" description="Helical" evidence="5">
    <location>
        <begin position="61"/>
        <end position="80"/>
    </location>
</feature>
<gene>
    <name evidence="6" type="ORF">K493DRAFT_158403</name>
</gene>
<keyword evidence="4 5" id="KW-0472">Membrane</keyword>
<comment type="subcellular location">
    <subcellularLocation>
        <location evidence="1">Membrane</location>
        <topology evidence="1">Multi-pass membrane protein</topology>
    </subcellularLocation>
</comment>
<comment type="caution">
    <text evidence="6">The sequence shown here is derived from an EMBL/GenBank/DDBJ whole genome shotgun (WGS) entry which is preliminary data.</text>
</comment>
<evidence type="ECO:0000256" key="5">
    <source>
        <dbReference type="SAM" id="Phobius"/>
    </source>
</evidence>
<accession>A0A1Y1YYI3</accession>
<dbReference type="InterPro" id="IPR051617">
    <property type="entry name" value="UNC-93-like_regulator"/>
</dbReference>
<evidence type="ECO:0000313" key="6">
    <source>
        <dbReference type="EMBL" id="ORY02996.1"/>
    </source>
</evidence>
<dbReference type="Pfam" id="PF05978">
    <property type="entry name" value="UNC-93"/>
    <property type="match status" value="1"/>
</dbReference>
<dbReference type="Gene3D" id="1.20.1250.20">
    <property type="entry name" value="MFS general substrate transporter like domains"/>
    <property type="match status" value="1"/>
</dbReference>
<feature type="transmembrane region" description="Helical" evidence="5">
    <location>
        <begin position="273"/>
        <end position="294"/>
    </location>
</feature>
<dbReference type="InterPro" id="IPR010291">
    <property type="entry name" value="Ion_channel_UNC-93"/>
</dbReference>
<evidence type="ECO:0000256" key="1">
    <source>
        <dbReference type="ARBA" id="ARBA00004141"/>
    </source>
</evidence>
<keyword evidence="3 5" id="KW-1133">Transmembrane helix</keyword>
<reference evidence="6 7" key="1">
    <citation type="submission" date="2016-07" db="EMBL/GenBank/DDBJ databases">
        <title>Pervasive Adenine N6-methylation of Active Genes in Fungi.</title>
        <authorList>
            <consortium name="DOE Joint Genome Institute"/>
            <person name="Mondo S.J."/>
            <person name="Dannebaum R.O."/>
            <person name="Kuo R.C."/>
            <person name="Labutti K."/>
            <person name="Haridas S."/>
            <person name="Kuo A."/>
            <person name="Salamov A."/>
            <person name="Ahrendt S.R."/>
            <person name="Lipzen A."/>
            <person name="Sullivan W."/>
            <person name="Andreopoulos W.B."/>
            <person name="Clum A."/>
            <person name="Lindquist E."/>
            <person name="Daum C."/>
            <person name="Ramamoorthy G.K."/>
            <person name="Gryganskyi A."/>
            <person name="Culley D."/>
            <person name="Magnuson J.K."/>
            <person name="James T.Y."/>
            <person name="O'Malley M.A."/>
            <person name="Stajich J.E."/>
            <person name="Spatafora J.W."/>
            <person name="Visel A."/>
            <person name="Grigoriev I.V."/>
        </authorList>
    </citation>
    <scope>NUCLEOTIDE SEQUENCE [LARGE SCALE GENOMIC DNA]</scope>
    <source>
        <strain evidence="6 7">CBS 931.73</strain>
    </source>
</reference>
<evidence type="ECO:0000313" key="7">
    <source>
        <dbReference type="Proteomes" id="UP000193498"/>
    </source>
</evidence>
<dbReference type="SUPFAM" id="SSF103473">
    <property type="entry name" value="MFS general substrate transporter"/>
    <property type="match status" value="1"/>
</dbReference>
<evidence type="ECO:0000256" key="3">
    <source>
        <dbReference type="ARBA" id="ARBA00022989"/>
    </source>
</evidence>
<dbReference type="InterPro" id="IPR036259">
    <property type="entry name" value="MFS_trans_sf"/>
</dbReference>
<evidence type="ECO:0008006" key="8">
    <source>
        <dbReference type="Google" id="ProtNLM"/>
    </source>
</evidence>
<feature type="transmembrane region" description="Helical" evidence="5">
    <location>
        <begin position="314"/>
        <end position="337"/>
    </location>
</feature>
<keyword evidence="7" id="KW-1185">Reference proteome</keyword>
<feature type="non-terminal residue" evidence="6">
    <location>
        <position position="368"/>
    </location>
</feature>
<proteinExistence type="predicted"/>
<evidence type="ECO:0000256" key="4">
    <source>
        <dbReference type="ARBA" id="ARBA00023136"/>
    </source>
</evidence>
<feature type="transmembrane region" description="Helical" evidence="5">
    <location>
        <begin position="31"/>
        <end position="49"/>
    </location>
</feature>
<evidence type="ECO:0000256" key="2">
    <source>
        <dbReference type="ARBA" id="ARBA00022692"/>
    </source>
</evidence>
<feature type="transmembrane region" description="Helical" evidence="5">
    <location>
        <begin position="202"/>
        <end position="223"/>
    </location>
</feature>
<dbReference type="Proteomes" id="UP000193498">
    <property type="component" value="Unassembled WGS sequence"/>
</dbReference>
<feature type="transmembrane region" description="Helical" evidence="5">
    <location>
        <begin position="243"/>
        <end position="261"/>
    </location>
</feature>